<protein>
    <submittedName>
        <fullName evidence="1">Uncharacterized protein si:dkey-30e9.6</fullName>
    </submittedName>
</protein>
<dbReference type="AlphaFoldDB" id="A0A9R0AFE7"/>
<dbReference type="GeneID" id="122139729"/>
<reference evidence="1" key="1">
    <citation type="submission" date="2025-08" db="UniProtKB">
        <authorList>
            <consortium name="RefSeq"/>
        </authorList>
    </citation>
    <scope>IDENTIFICATION</scope>
    <source>
        <tissue evidence="1">Muscle</tissue>
    </source>
</reference>
<name>A0A9R0AFE7_CYPCA</name>
<dbReference type="OrthoDB" id="5947521at2759"/>
<gene>
    <name evidence="1" type="primary">si:dkey-30e9.6</name>
</gene>
<dbReference type="Proteomes" id="UP001155660">
    <property type="component" value="Chromosome B15"/>
</dbReference>
<evidence type="ECO:0000313" key="1">
    <source>
        <dbReference type="RefSeq" id="XP_042594786.1"/>
    </source>
</evidence>
<accession>A0A9R0AFE7</accession>
<dbReference type="RefSeq" id="XP_042594786.1">
    <property type="nucleotide sequence ID" value="XM_042738852.1"/>
</dbReference>
<organism evidence="1">
    <name type="scientific">Cyprinus carpio</name>
    <name type="common">Common carp</name>
    <dbReference type="NCBI Taxonomy" id="7962"/>
    <lineage>
        <taxon>Eukaryota</taxon>
        <taxon>Metazoa</taxon>
        <taxon>Chordata</taxon>
        <taxon>Craniata</taxon>
        <taxon>Vertebrata</taxon>
        <taxon>Euteleostomi</taxon>
        <taxon>Actinopterygii</taxon>
        <taxon>Neopterygii</taxon>
        <taxon>Teleostei</taxon>
        <taxon>Ostariophysi</taxon>
        <taxon>Cypriniformes</taxon>
        <taxon>Cyprinidae</taxon>
        <taxon>Cyprininae</taxon>
        <taxon>Cyprinus</taxon>
    </lineage>
</organism>
<sequence length="256" mass="29051">MWLIHNESSEPLETPMSVDLRRNLLFSVSQNLISSRSCGLIPPHPVVPVDPWNIKAPDFTPKLYRSSGLPRIKSKNIHLVKSNNSVEGKSFILEKINDVTPSILPGFEQKGCKARPFVKFYKPPDSLESKLLFVRAGMYPVGPYKDPKPHNFRPCAEGMPEMVTSLEKDPGCLILKSQCLKAVSDSHPDLNPSHSDTVSQIDTFKPAELKWDPRLILPKTPWPPKSASYTRHRRRRGVYSALMDRVEEKLTNSWKK</sequence>
<proteinExistence type="predicted"/>
<dbReference type="KEGG" id="ccar:122139729"/>